<evidence type="ECO:0000256" key="5">
    <source>
        <dbReference type="ARBA" id="ARBA00023210"/>
    </source>
</evidence>
<protein>
    <submittedName>
        <fullName evidence="7">Sporulation protein SsgA</fullName>
    </submittedName>
</protein>
<evidence type="ECO:0000256" key="1">
    <source>
        <dbReference type="ARBA" id="ARBA00004431"/>
    </source>
</evidence>
<proteinExistence type="inferred from homology"/>
<organism evidence="7 8">
    <name type="scientific">Streptomyces xanthochromogenes</name>
    <dbReference type="NCBI Taxonomy" id="67384"/>
    <lineage>
        <taxon>Bacteria</taxon>
        <taxon>Bacillati</taxon>
        <taxon>Actinomycetota</taxon>
        <taxon>Actinomycetes</taxon>
        <taxon>Kitasatosporales</taxon>
        <taxon>Streptomycetaceae</taxon>
        <taxon>Streptomyces</taxon>
    </lineage>
</organism>
<evidence type="ECO:0000313" key="7">
    <source>
        <dbReference type="EMBL" id="GGY42693.1"/>
    </source>
</evidence>
<name>A0ABQ3AAW4_9ACTN</name>
<evidence type="ECO:0000313" key="8">
    <source>
        <dbReference type="Proteomes" id="UP000600946"/>
    </source>
</evidence>
<reference evidence="8" key="1">
    <citation type="journal article" date="2019" name="Int. J. Syst. Evol. Microbiol.">
        <title>The Global Catalogue of Microorganisms (GCM) 10K type strain sequencing project: providing services to taxonomists for standard genome sequencing and annotation.</title>
        <authorList>
            <consortium name="The Broad Institute Genomics Platform"/>
            <consortium name="The Broad Institute Genome Sequencing Center for Infectious Disease"/>
            <person name="Wu L."/>
            <person name="Ma J."/>
        </authorList>
    </citation>
    <scope>NUCLEOTIDE SEQUENCE [LARGE SCALE GENOMIC DNA]</scope>
    <source>
        <strain evidence="8">JCM 4594</strain>
    </source>
</reference>
<dbReference type="InterPro" id="IPR038658">
    <property type="entry name" value="SsgB_sf"/>
</dbReference>
<comment type="caution">
    <text evidence="7">The sequence shown here is derived from an EMBL/GenBank/DDBJ whole genome shotgun (WGS) entry which is preliminary data.</text>
</comment>
<accession>A0ABQ3AAW4</accession>
<evidence type="ECO:0000256" key="2">
    <source>
        <dbReference type="ARBA" id="ARBA00009323"/>
    </source>
</evidence>
<dbReference type="Proteomes" id="UP000600946">
    <property type="component" value="Unassembled WGS sequence"/>
</dbReference>
<evidence type="ECO:0000256" key="3">
    <source>
        <dbReference type="ARBA" id="ARBA00022618"/>
    </source>
</evidence>
<dbReference type="EMBL" id="BMUU01000006">
    <property type="protein sequence ID" value="GGY42693.1"/>
    <property type="molecule type" value="Genomic_DNA"/>
</dbReference>
<comment type="similarity">
    <text evidence="2">Belongs to the SsgA family.</text>
</comment>
<dbReference type="Pfam" id="PF04686">
    <property type="entry name" value="SsgA"/>
    <property type="match status" value="1"/>
</dbReference>
<dbReference type="InterPro" id="IPR006776">
    <property type="entry name" value="SsgB"/>
</dbReference>
<gene>
    <name evidence="7" type="ORF">GCM10010326_41120</name>
</gene>
<keyword evidence="3" id="KW-0132">Cell division</keyword>
<comment type="subcellular location">
    <subcellularLocation>
        <location evidence="1">Cell septum</location>
    </subcellularLocation>
</comment>
<sequence>MSSLCETIFMNLEIDATERIPLVTRLVYETDDPFAVRVRFELQEDVSVTWTIERDLLSQGLAREVGDGDVRVSPQAVDGRREARIELAGCGLDGEWGRAVFSAWEPALRDFLDRTYELVPPGEEAVDVDAFLSQILAMG</sequence>
<evidence type="ECO:0000256" key="4">
    <source>
        <dbReference type="ARBA" id="ARBA00022969"/>
    </source>
</evidence>
<keyword evidence="8" id="KW-1185">Reference proteome</keyword>
<keyword evidence="5" id="KW-0717">Septation</keyword>
<evidence type="ECO:0000256" key="6">
    <source>
        <dbReference type="ARBA" id="ARBA00023306"/>
    </source>
</evidence>
<keyword evidence="4" id="KW-0749">Sporulation</keyword>
<keyword evidence="6" id="KW-0131">Cell cycle</keyword>
<dbReference type="Gene3D" id="2.30.31.20">
    <property type="entry name" value="Sporulation-specific cell division protein SsgB"/>
    <property type="match status" value="1"/>
</dbReference>
<dbReference type="GeneID" id="96292048"/>
<dbReference type="RefSeq" id="WP_190027906.1">
    <property type="nucleotide sequence ID" value="NZ_BMUU01000006.1"/>
</dbReference>